<dbReference type="GO" id="GO:0003723">
    <property type="term" value="F:RNA binding"/>
    <property type="evidence" value="ECO:0007669"/>
    <property type="project" value="UniProtKB-KW"/>
</dbReference>
<evidence type="ECO:0000256" key="1">
    <source>
        <dbReference type="ARBA" id="ARBA00022884"/>
    </source>
</evidence>
<dbReference type="OrthoDB" id="9784736at2"/>
<reference evidence="5 6" key="1">
    <citation type="submission" date="2019-03" db="EMBL/GenBank/DDBJ databases">
        <title>Genomic Encyclopedia of Archaeal and Bacterial Type Strains, Phase II (KMG-II): from individual species to whole genera.</title>
        <authorList>
            <person name="Goeker M."/>
        </authorList>
    </citation>
    <scope>NUCLEOTIDE SEQUENCE [LARGE SCALE GENOMIC DNA]</scope>
    <source>
        <strain evidence="5 6">DSM 21537</strain>
    </source>
</reference>
<dbReference type="STRING" id="1193051.LEP1GSC017_1836"/>
<dbReference type="SUPFAM" id="SSF55174">
    <property type="entry name" value="Alpha-L RNA-binding motif"/>
    <property type="match status" value="1"/>
</dbReference>
<dbReference type="InterPro" id="IPR029063">
    <property type="entry name" value="SAM-dependent_MTases_sf"/>
</dbReference>
<dbReference type="Pfam" id="PF01479">
    <property type="entry name" value="S4"/>
    <property type="match status" value="1"/>
</dbReference>
<protein>
    <submittedName>
        <fullName evidence="5">23S rRNA (Cytidine1920-2'-O)/16S rRNA (Cytidine1409-2'-O)-methyltransferase</fullName>
    </submittedName>
</protein>
<dbReference type="AlphaFoldDB" id="A0A4R8N1H5"/>
<evidence type="ECO:0000313" key="5">
    <source>
        <dbReference type="EMBL" id="TDY73145.1"/>
    </source>
</evidence>
<evidence type="ECO:0000313" key="6">
    <source>
        <dbReference type="Proteomes" id="UP000294684"/>
    </source>
</evidence>
<dbReference type="InterPro" id="IPR002942">
    <property type="entry name" value="S4_RNA-bd"/>
</dbReference>
<dbReference type="InterPro" id="IPR036986">
    <property type="entry name" value="S4_RNA-bd_sf"/>
</dbReference>
<dbReference type="EMBL" id="SORO01000001">
    <property type="protein sequence ID" value="TDY73145.1"/>
    <property type="molecule type" value="Genomic_DNA"/>
</dbReference>
<dbReference type="CDD" id="cd00165">
    <property type="entry name" value="S4"/>
    <property type="match status" value="1"/>
</dbReference>
<dbReference type="GeneID" id="79827463"/>
<name>A0A4R8N1H5_LEPME</name>
<evidence type="ECO:0000256" key="2">
    <source>
        <dbReference type="ARBA" id="ARBA00029460"/>
    </source>
</evidence>
<dbReference type="RefSeq" id="WP_004786443.1">
    <property type="nucleotide sequence ID" value="NZ_SORO01000001.1"/>
</dbReference>
<sequence length="260" mass="29214">MPKEKIRLDEYLVREGHAIDLKLAQSLILSGSVLVNDVVISKVGTKITLKDIVRTKEKIKTYVSRGAYKLLGAFESFPSANVQNKTCIDLGSSTGGFCQVLLEKGASRVIAVDVGYGQLAQKIANDPKITIFDRTHLKDLSIPKLEPLTPETWITMDLSFISLVPVFVSLISLFQSKPNIVWQGISLFKPQFEVHPSKLEKGVLKDSHHIGYTIRSIWRKIKNLDPKLKFLGLAESPIQGADGNREFLIRWEWRESIEKS</sequence>
<accession>A0A4R8N1H5</accession>
<feature type="domain" description="RNA-binding S4" evidence="4">
    <location>
        <begin position="6"/>
        <end position="71"/>
    </location>
</feature>
<comment type="caution">
    <text evidence="5">The sequence shown here is derived from an EMBL/GenBank/DDBJ whole genome shotgun (WGS) entry which is preliminary data.</text>
</comment>
<evidence type="ECO:0000259" key="4">
    <source>
        <dbReference type="SMART" id="SM00363"/>
    </source>
</evidence>
<organism evidence="5 6">
    <name type="scientific">Leptospira meyeri</name>
    <dbReference type="NCBI Taxonomy" id="29508"/>
    <lineage>
        <taxon>Bacteria</taxon>
        <taxon>Pseudomonadati</taxon>
        <taxon>Spirochaetota</taxon>
        <taxon>Spirochaetia</taxon>
        <taxon>Leptospirales</taxon>
        <taxon>Leptospiraceae</taxon>
        <taxon>Leptospira</taxon>
    </lineage>
</organism>
<keyword evidence="6" id="KW-1185">Reference proteome</keyword>
<dbReference type="Proteomes" id="UP000294684">
    <property type="component" value="Unassembled WGS sequence"/>
</dbReference>
<dbReference type="GO" id="GO:0032259">
    <property type="term" value="P:methylation"/>
    <property type="evidence" value="ECO:0007669"/>
    <property type="project" value="UniProtKB-KW"/>
</dbReference>
<proteinExistence type="inferred from homology"/>
<dbReference type="GO" id="GO:0008168">
    <property type="term" value="F:methyltransferase activity"/>
    <property type="evidence" value="ECO:0007669"/>
    <property type="project" value="UniProtKB-KW"/>
</dbReference>
<gene>
    <name evidence="5" type="ORF">CLV96_2167</name>
</gene>
<dbReference type="PROSITE" id="PS50889">
    <property type="entry name" value="S4"/>
    <property type="match status" value="1"/>
</dbReference>
<dbReference type="PANTHER" id="PTHR32319:SF0">
    <property type="entry name" value="BACTERIAL HEMOLYSIN-LIKE PROTEIN"/>
    <property type="match status" value="1"/>
</dbReference>
<dbReference type="InterPro" id="IPR002877">
    <property type="entry name" value="RNA_MeTrfase_FtsJ_dom"/>
</dbReference>
<keyword evidence="5" id="KW-0489">Methyltransferase</keyword>
<dbReference type="Pfam" id="PF01728">
    <property type="entry name" value="FtsJ"/>
    <property type="match status" value="1"/>
</dbReference>
<keyword evidence="1 3" id="KW-0694">RNA-binding</keyword>
<comment type="similarity">
    <text evidence="2">Belongs to the TlyA family.</text>
</comment>
<keyword evidence="5" id="KW-0808">Transferase</keyword>
<dbReference type="Gene3D" id="3.10.290.10">
    <property type="entry name" value="RNA-binding S4 domain"/>
    <property type="match status" value="1"/>
</dbReference>
<dbReference type="SUPFAM" id="SSF53335">
    <property type="entry name" value="S-adenosyl-L-methionine-dependent methyltransferases"/>
    <property type="match status" value="1"/>
</dbReference>
<dbReference type="InterPro" id="IPR047048">
    <property type="entry name" value="TlyA"/>
</dbReference>
<dbReference type="PANTHER" id="PTHR32319">
    <property type="entry name" value="BACTERIAL HEMOLYSIN-LIKE PROTEIN"/>
    <property type="match status" value="1"/>
</dbReference>
<dbReference type="SMART" id="SM00363">
    <property type="entry name" value="S4"/>
    <property type="match status" value="1"/>
</dbReference>
<evidence type="ECO:0000256" key="3">
    <source>
        <dbReference type="PROSITE-ProRule" id="PRU00182"/>
    </source>
</evidence>
<dbReference type="Gene3D" id="3.40.50.150">
    <property type="entry name" value="Vaccinia Virus protein VP39"/>
    <property type="match status" value="1"/>
</dbReference>